<dbReference type="PANTHER" id="PTHR35394">
    <property type="entry name" value="DUF3176 DOMAIN-CONTAINING PROTEIN"/>
    <property type="match status" value="1"/>
</dbReference>
<evidence type="ECO:0000256" key="1">
    <source>
        <dbReference type="SAM" id="MobiDB-lite"/>
    </source>
</evidence>
<feature type="region of interest" description="Disordered" evidence="1">
    <location>
        <begin position="1"/>
        <end position="40"/>
    </location>
</feature>
<dbReference type="OrthoDB" id="5242705at2759"/>
<gene>
    <name evidence="3" type="ORF">N0V93_008007</name>
</gene>
<accession>A0A9W8YP75</accession>
<dbReference type="AlphaFoldDB" id="A0A9W8YP75"/>
<feature type="region of interest" description="Disordered" evidence="1">
    <location>
        <begin position="793"/>
        <end position="815"/>
    </location>
</feature>
<protein>
    <submittedName>
        <fullName evidence="3">Uncharacterized protein</fullName>
    </submittedName>
</protein>
<dbReference type="PANTHER" id="PTHR35394:SF5">
    <property type="entry name" value="DUF3176 DOMAIN-CONTAINING PROTEIN"/>
    <property type="match status" value="1"/>
</dbReference>
<organism evidence="3 4">
    <name type="scientific">Gnomoniopsis smithogilvyi</name>
    <dbReference type="NCBI Taxonomy" id="1191159"/>
    <lineage>
        <taxon>Eukaryota</taxon>
        <taxon>Fungi</taxon>
        <taxon>Dikarya</taxon>
        <taxon>Ascomycota</taxon>
        <taxon>Pezizomycotina</taxon>
        <taxon>Sordariomycetes</taxon>
        <taxon>Sordariomycetidae</taxon>
        <taxon>Diaporthales</taxon>
        <taxon>Gnomoniaceae</taxon>
        <taxon>Gnomoniopsis</taxon>
    </lineage>
</organism>
<feature type="compositionally biased region" description="Polar residues" evidence="1">
    <location>
        <begin position="1"/>
        <end position="22"/>
    </location>
</feature>
<name>A0A9W8YP75_9PEZI</name>
<evidence type="ECO:0000313" key="4">
    <source>
        <dbReference type="Proteomes" id="UP001140453"/>
    </source>
</evidence>
<feature type="region of interest" description="Disordered" evidence="1">
    <location>
        <begin position="57"/>
        <end position="112"/>
    </location>
</feature>
<evidence type="ECO:0000256" key="2">
    <source>
        <dbReference type="SAM" id="Phobius"/>
    </source>
</evidence>
<sequence length="815" mass="89582">MTSSQSSSAWELQQRSRASDTQAAEWPLSPSRGQNALGIEPCTTSHVALADYSEASTPKEGFVSINSRSSTRTGTPRSPDSNAPRWPFEEPEQKPVSDPTQETSQRQVQPTVRPKLSHSRHVLKYWCLEILTVFVAIALLVAIISLLSYYDGRYMPEWPFDINLNSAIAFLSTFLRAAIVAAVAEIIGQIKWTWFTERTRPLHHLQDFDAASRSILGSIRLVMVVIWNCGFTSAGLLGMSAALVTIASLAVGPVTQQAVRTAACPLLLPHVRSAIPAANYVPGSSSYYRIGAGSYELEVDMKSAMLKGLTEQVGSDSNDVDVTCKTGNCTWPDYGTGVTHASIGLCSMCLDTTDFVSPSGIGPNVTLPDEGAYVNYGMSGQYMWVGYSNLSAYTSLFSEDFATAAAVSVSNFSILAASTSPCTTDSDTGKLNCPHDVSQTNYTSYEANGDYIAASCVLYPCMKEYWARYENNVLTEKLVKSTTAIPNTYETTDEYVFYSNYTATKSPCVLDNGTWYNYGNQSDAAHIPGRTWANISLSDQLRGSRNISVPNECLYKMDGIFFYAISSFMSTLFDGQCVYDSEQAGQINCGDSWWLTPLWGEMNATFSSLDKAMTDFTTAVTNKLRMTGRGPDQLLGGKIDLAETYGSVYETSTCTYFDRKWIALPAALVLICIILLVCISIKNYRDPEQPVWKGSVLPLMFFGLQGPGAVSSNSWVREEPQKDRLERNATFFKQDGRAAPELDRIHGEAGKMWVRFHGGTDPGFIDFGAMGRKNNVHHADAEASNMALVPEHGASRVQVESEPEHLRRGDRRDSF</sequence>
<feature type="compositionally biased region" description="Polar residues" evidence="1">
    <location>
        <begin position="98"/>
        <end position="110"/>
    </location>
</feature>
<feature type="compositionally biased region" description="Basic and acidic residues" evidence="1">
    <location>
        <begin position="802"/>
        <end position="815"/>
    </location>
</feature>
<keyword evidence="4" id="KW-1185">Reference proteome</keyword>
<keyword evidence="2" id="KW-0472">Membrane</keyword>
<dbReference type="Pfam" id="PF11374">
    <property type="entry name" value="DUF3176"/>
    <property type="match status" value="1"/>
</dbReference>
<dbReference type="EMBL" id="JAPEVB010000005">
    <property type="protein sequence ID" value="KAJ4387415.1"/>
    <property type="molecule type" value="Genomic_DNA"/>
</dbReference>
<proteinExistence type="predicted"/>
<reference evidence="3" key="1">
    <citation type="submission" date="2022-10" db="EMBL/GenBank/DDBJ databases">
        <title>Tapping the CABI collections for fungal endophytes: first genome assemblies for Collariella, Neodidymelliopsis, Ascochyta clinopodiicola, Didymella pomorum, Didymosphaeria variabile, Neocosmospora piperis and Neocucurbitaria cava.</title>
        <authorList>
            <person name="Hill R."/>
        </authorList>
    </citation>
    <scope>NUCLEOTIDE SEQUENCE</scope>
    <source>
        <strain evidence="3">IMI 355082</strain>
    </source>
</reference>
<dbReference type="Proteomes" id="UP001140453">
    <property type="component" value="Unassembled WGS sequence"/>
</dbReference>
<dbReference type="InterPro" id="IPR021514">
    <property type="entry name" value="DUF3176"/>
</dbReference>
<evidence type="ECO:0000313" key="3">
    <source>
        <dbReference type="EMBL" id="KAJ4387415.1"/>
    </source>
</evidence>
<feature type="compositionally biased region" description="Low complexity" evidence="1">
    <location>
        <begin position="67"/>
        <end position="81"/>
    </location>
</feature>
<keyword evidence="2" id="KW-0812">Transmembrane</keyword>
<comment type="caution">
    <text evidence="3">The sequence shown here is derived from an EMBL/GenBank/DDBJ whole genome shotgun (WGS) entry which is preliminary data.</text>
</comment>
<feature type="transmembrane region" description="Helical" evidence="2">
    <location>
        <begin position="221"/>
        <end position="251"/>
    </location>
</feature>
<feature type="transmembrane region" description="Helical" evidence="2">
    <location>
        <begin position="125"/>
        <end position="147"/>
    </location>
</feature>
<feature type="transmembrane region" description="Helical" evidence="2">
    <location>
        <begin position="661"/>
        <end position="681"/>
    </location>
</feature>
<keyword evidence="2" id="KW-1133">Transmembrane helix</keyword>
<feature type="transmembrane region" description="Helical" evidence="2">
    <location>
        <begin position="167"/>
        <end position="188"/>
    </location>
</feature>